<comment type="caution">
    <text evidence="2">The sequence shown here is derived from an EMBL/GenBank/DDBJ whole genome shotgun (WGS) entry which is preliminary data.</text>
</comment>
<protein>
    <recommendedName>
        <fullName evidence="4">Genetic suppressor element-like domain-containing protein</fullName>
    </recommendedName>
</protein>
<feature type="region of interest" description="Disordered" evidence="1">
    <location>
        <begin position="1"/>
        <end position="39"/>
    </location>
</feature>
<sequence length="887" mass="95440">MSDLRDKDTAPVSRKRRLMAAALPADERASPGDARKPARNGMTSVHCFICGSGVSAGKEQKLQVQHQRESGPFFPFLQSQEPAPGAEEVSPDGHALVCAVCHCFLGEQWNSFERSRTPIEKRMYWLKRPYQCDARRVPQEWNITYDLERRGSGGSQNCEGNESDLSSFSDNENVSDQEADVMDRGGNKDGFLKASGVSRGSRDGARNNCAVGVKSSPDSQRAIRYPVSVYAAQETPKADGVVPPRRASKMMNHMSSVSLAQFQESLAPHGYGGPSVETPVQDNGIIMRNKQRLPERNAIHAAVRQPPADSSCNARLQQLLFRPGRKGADVGDVTAPLSPVGAQVACQPDADIPARHYALHQFHASGDSDASDSNEINVTSDDEREDGSSARERAAPPLDGQAEAAQVARHQPGLSVDECACYICGGRLSPGRRFKVCVQKQERAADEPFFPVLWLHTPPPGAVPLSPGGCTLVCASCHSSLMQQWRGFELAAVPVLQRLYVVPLDVASTDALSPSGSADGARPQWGDLAPKIQPLAHPLASLPLAHPAREACYLCGQDCRGEVRVAYARAGAGKARGVMYFPFINQLPCPPNARGMRDGQVHCCAACHVILEDIWAAYRLCLSEELIASVSTFLGRYHQAAGGGGLSTGPGVAQATISTSIRVAAATGHTSACYLCGTELSVGADHQLHVNPPGRCGEKEPFFPFLAVHPPAPRARPADATGLVSACALCYHDLLGQWAQHEGSGAGPSSSPWSRQYSCDSFVCFFCRREKRRPLGLWAVSVARLPVFLYAPRVSRTLVVDDGKRLTIGSCMECKSMVLAGQNMKRDGGADRTAPAATRHKVSMWLLALVHALASVCTRSVAARRNDSIYGSWRSITRLAGGAIGRL</sequence>
<dbReference type="PANTHER" id="PTHR40240">
    <property type="entry name" value="PLEXUS, ISOFORM A"/>
    <property type="match status" value="1"/>
</dbReference>
<feature type="compositionally biased region" description="Basic and acidic residues" evidence="1">
    <location>
        <begin position="25"/>
        <end position="36"/>
    </location>
</feature>
<feature type="region of interest" description="Disordered" evidence="1">
    <location>
        <begin position="149"/>
        <end position="217"/>
    </location>
</feature>
<dbReference type="Proteomes" id="UP001239994">
    <property type="component" value="Unassembled WGS sequence"/>
</dbReference>
<dbReference type="PANTHER" id="PTHR40240:SF1">
    <property type="entry name" value="PLEXUS, ISOFORM A"/>
    <property type="match status" value="1"/>
</dbReference>
<reference evidence="2" key="1">
    <citation type="submission" date="2023-03" db="EMBL/GenBank/DDBJ databases">
        <title>Electrophorus voltai genome.</title>
        <authorList>
            <person name="Bian C."/>
        </authorList>
    </citation>
    <scope>NUCLEOTIDE SEQUENCE</scope>
    <source>
        <strain evidence="2">CB-2022</strain>
        <tissue evidence="2">Muscle</tissue>
    </source>
</reference>
<proteinExistence type="predicted"/>
<gene>
    <name evidence="2" type="ORF">P4O66_003314</name>
</gene>
<feature type="compositionally biased region" description="Basic and acidic residues" evidence="1">
    <location>
        <begin position="181"/>
        <end position="191"/>
    </location>
</feature>
<evidence type="ECO:0000313" key="3">
    <source>
        <dbReference type="Proteomes" id="UP001239994"/>
    </source>
</evidence>
<accession>A0AAD8YRC9</accession>
<evidence type="ECO:0008006" key="4">
    <source>
        <dbReference type="Google" id="ProtNLM"/>
    </source>
</evidence>
<evidence type="ECO:0000256" key="1">
    <source>
        <dbReference type="SAM" id="MobiDB-lite"/>
    </source>
</evidence>
<keyword evidence="3" id="KW-1185">Reference proteome</keyword>
<evidence type="ECO:0000313" key="2">
    <source>
        <dbReference type="EMBL" id="KAK1784628.1"/>
    </source>
</evidence>
<name>A0AAD8YRC9_9TELE</name>
<feature type="region of interest" description="Disordered" evidence="1">
    <location>
        <begin position="363"/>
        <end position="409"/>
    </location>
</feature>
<feature type="compositionally biased region" description="Polar residues" evidence="1">
    <location>
        <begin position="155"/>
        <end position="172"/>
    </location>
</feature>
<dbReference type="EMBL" id="JAROKS010000026">
    <property type="protein sequence ID" value="KAK1784628.1"/>
    <property type="molecule type" value="Genomic_DNA"/>
</dbReference>
<dbReference type="AlphaFoldDB" id="A0AAD8YRC9"/>
<organism evidence="2 3">
    <name type="scientific">Electrophorus voltai</name>
    <dbReference type="NCBI Taxonomy" id="2609070"/>
    <lineage>
        <taxon>Eukaryota</taxon>
        <taxon>Metazoa</taxon>
        <taxon>Chordata</taxon>
        <taxon>Craniata</taxon>
        <taxon>Vertebrata</taxon>
        <taxon>Euteleostomi</taxon>
        <taxon>Actinopterygii</taxon>
        <taxon>Neopterygii</taxon>
        <taxon>Teleostei</taxon>
        <taxon>Ostariophysi</taxon>
        <taxon>Gymnotiformes</taxon>
        <taxon>Gymnotoidei</taxon>
        <taxon>Gymnotidae</taxon>
        <taxon>Electrophorus</taxon>
    </lineage>
</organism>